<dbReference type="AlphaFoldDB" id="A0A401G337"/>
<keyword evidence="4 9" id="KW-0812">Transmembrane</keyword>
<keyword evidence="5 9" id="KW-1133">Transmembrane helix</keyword>
<evidence type="ECO:0000259" key="10">
    <source>
        <dbReference type="PROSITE" id="PS50111"/>
    </source>
</evidence>
<dbReference type="Proteomes" id="UP000288096">
    <property type="component" value="Unassembled WGS sequence"/>
</dbReference>
<dbReference type="GO" id="GO:0005886">
    <property type="term" value="C:plasma membrane"/>
    <property type="evidence" value="ECO:0007669"/>
    <property type="project" value="UniProtKB-SubCell"/>
</dbReference>
<dbReference type="PANTHER" id="PTHR43531:SF11">
    <property type="entry name" value="METHYL-ACCEPTING CHEMOTAXIS PROTEIN 3"/>
    <property type="match status" value="1"/>
</dbReference>
<dbReference type="CDD" id="cd12912">
    <property type="entry name" value="PDC2_MCP_like"/>
    <property type="match status" value="1"/>
</dbReference>
<feature type="domain" description="Methyl-accepting transducer" evidence="10">
    <location>
        <begin position="358"/>
        <end position="587"/>
    </location>
</feature>
<sequence>MLKKFNLRNRMLVSILLATFFSFAFTVCYIKSKTATMAEADAMEKSAEIVHRYSGLLKSEMENALDISRTVAQTFETFLDSGQVPERPVLNRLLRHILEGHPGFMGIWTYWEPNALDNRDTEFASAPGHDAAGRYLPWLNRVSGEIRLMSFGDRSAEGAEDEYLRAKEVGREAVFNPALHTADGKTTLFTTLTVPVRHNGVVKGVVGIDMDLSFLSRLIRDGRPFETGYLAALSNDGTMFSHPKKEAVGKNVSDFEEDRQIITAIRQGKEYILHKTALATGAKSFQIFTPFSVGDTGTPWSLCIVVPHDKITEQARQMGKIIIGIGCFSLFMLMIIIIFTARSVVEPVSRVVERLSTGAEQVASASDRISSSSQQLMKNASEQAGIADRISQTFRHIMGMIRKNGESAKLMQDSRFEAINAIRAANRSMSATREAMDMIRSKGGEIENIVRTIDEIAFQTNLLALNAGIEAARAGQAGAGFAVVAEEVRSLALRSAEAARTTQLLVEKTVKEIQNGAQLVEKTQAAFRLAVENNKKVAKFIDEIARNSFGQTQGVEQVNQDIEDIDRVISRNIANGEASAAASDELSTQAEQVNDAAHHLLGIVEGHSVRNGDTTPLQIVIQG</sequence>
<dbReference type="SMART" id="SM00283">
    <property type="entry name" value="MA"/>
    <property type="match status" value="1"/>
</dbReference>
<dbReference type="InterPro" id="IPR051310">
    <property type="entry name" value="MCP_chemotaxis"/>
</dbReference>
<dbReference type="RefSeq" id="WP_124330704.1">
    <property type="nucleotide sequence ID" value="NZ_BEXT01000001.1"/>
</dbReference>
<dbReference type="GO" id="GO:0007165">
    <property type="term" value="P:signal transduction"/>
    <property type="evidence" value="ECO:0007669"/>
    <property type="project" value="UniProtKB-KW"/>
</dbReference>
<evidence type="ECO:0000256" key="1">
    <source>
        <dbReference type="ARBA" id="ARBA00004651"/>
    </source>
</evidence>
<comment type="similarity">
    <text evidence="7">Belongs to the methyl-accepting chemotaxis (MCP) protein family.</text>
</comment>
<evidence type="ECO:0000256" key="3">
    <source>
        <dbReference type="ARBA" id="ARBA00022500"/>
    </source>
</evidence>
<keyword evidence="6 9" id="KW-0472">Membrane</keyword>
<comment type="caution">
    <text evidence="11">The sequence shown here is derived from an EMBL/GenBank/DDBJ whole genome shotgun (WGS) entry which is preliminary data.</text>
</comment>
<comment type="subcellular location">
    <subcellularLocation>
        <location evidence="1">Cell membrane</location>
        <topology evidence="1">Multi-pass membrane protein</topology>
    </subcellularLocation>
</comment>
<dbReference type="InterPro" id="IPR033479">
    <property type="entry name" value="dCache_1"/>
</dbReference>
<dbReference type="PANTHER" id="PTHR43531">
    <property type="entry name" value="PROTEIN ICFG"/>
    <property type="match status" value="1"/>
</dbReference>
<name>A0A401G337_9BACT</name>
<gene>
    <name evidence="11" type="ORF">DENIS_4656</name>
</gene>
<evidence type="ECO:0000256" key="4">
    <source>
        <dbReference type="ARBA" id="ARBA00022692"/>
    </source>
</evidence>
<keyword evidence="12" id="KW-1185">Reference proteome</keyword>
<dbReference type="CDD" id="cd12913">
    <property type="entry name" value="PDC1_MCP_like"/>
    <property type="match status" value="1"/>
</dbReference>
<evidence type="ECO:0000313" key="11">
    <source>
        <dbReference type="EMBL" id="GBC63658.1"/>
    </source>
</evidence>
<protein>
    <submittedName>
        <fullName evidence="11">Methyl-accepting chemotaxis protein</fullName>
    </submittedName>
</protein>
<feature type="transmembrane region" description="Helical" evidence="9">
    <location>
        <begin position="321"/>
        <end position="341"/>
    </location>
</feature>
<evidence type="ECO:0000256" key="8">
    <source>
        <dbReference type="PROSITE-ProRule" id="PRU00284"/>
    </source>
</evidence>
<dbReference type="Pfam" id="PF02743">
    <property type="entry name" value="dCache_1"/>
    <property type="match status" value="1"/>
</dbReference>
<keyword evidence="3" id="KW-0145">Chemotaxis</keyword>
<dbReference type="InterPro" id="IPR004090">
    <property type="entry name" value="Chemotax_Me-accpt_rcpt"/>
</dbReference>
<dbReference type="GO" id="GO:0004888">
    <property type="term" value="F:transmembrane signaling receptor activity"/>
    <property type="evidence" value="ECO:0007669"/>
    <property type="project" value="InterPro"/>
</dbReference>
<evidence type="ECO:0000256" key="9">
    <source>
        <dbReference type="SAM" id="Phobius"/>
    </source>
</evidence>
<dbReference type="Pfam" id="PF00015">
    <property type="entry name" value="MCPsignal"/>
    <property type="match status" value="1"/>
</dbReference>
<keyword evidence="8" id="KW-0807">Transducer</keyword>
<dbReference type="InterPro" id="IPR004089">
    <property type="entry name" value="MCPsignal_dom"/>
</dbReference>
<dbReference type="SUPFAM" id="SSF58104">
    <property type="entry name" value="Methyl-accepting chemotaxis protein (MCP) signaling domain"/>
    <property type="match status" value="1"/>
</dbReference>
<dbReference type="PROSITE" id="PS50111">
    <property type="entry name" value="CHEMOTAXIS_TRANSDUC_2"/>
    <property type="match status" value="1"/>
</dbReference>
<dbReference type="OrthoDB" id="9814362at2"/>
<dbReference type="EMBL" id="BEXT01000001">
    <property type="protein sequence ID" value="GBC63658.1"/>
    <property type="molecule type" value="Genomic_DNA"/>
</dbReference>
<dbReference type="Gene3D" id="1.10.287.950">
    <property type="entry name" value="Methyl-accepting chemotaxis protein"/>
    <property type="match status" value="1"/>
</dbReference>
<reference evidence="12" key="2">
    <citation type="submission" date="2019-01" db="EMBL/GenBank/DDBJ databases">
        <title>Genome sequence of Desulfonema ishimotonii strain Tokyo 01.</title>
        <authorList>
            <person name="Fukui M."/>
        </authorList>
    </citation>
    <scope>NUCLEOTIDE SEQUENCE [LARGE SCALE GENOMIC DNA]</scope>
    <source>
        <strain evidence="12">Tokyo 01</strain>
    </source>
</reference>
<organism evidence="11 12">
    <name type="scientific">Desulfonema ishimotonii</name>
    <dbReference type="NCBI Taxonomy" id="45657"/>
    <lineage>
        <taxon>Bacteria</taxon>
        <taxon>Pseudomonadati</taxon>
        <taxon>Thermodesulfobacteriota</taxon>
        <taxon>Desulfobacteria</taxon>
        <taxon>Desulfobacterales</taxon>
        <taxon>Desulfococcaceae</taxon>
        <taxon>Desulfonema</taxon>
    </lineage>
</organism>
<proteinExistence type="inferred from homology"/>
<evidence type="ECO:0000256" key="6">
    <source>
        <dbReference type="ARBA" id="ARBA00023136"/>
    </source>
</evidence>
<evidence type="ECO:0000256" key="2">
    <source>
        <dbReference type="ARBA" id="ARBA00022475"/>
    </source>
</evidence>
<accession>A0A401G337</accession>
<dbReference type="PRINTS" id="PR00260">
    <property type="entry name" value="CHEMTRNSDUCR"/>
</dbReference>
<keyword evidence="2" id="KW-1003">Cell membrane</keyword>
<evidence type="ECO:0000256" key="7">
    <source>
        <dbReference type="ARBA" id="ARBA00029447"/>
    </source>
</evidence>
<dbReference type="GO" id="GO:0006935">
    <property type="term" value="P:chemotaxis"/>
    <property type="evidence" value="ECO:0007669"/>
    <property type="project" value="UniProtKB-KW"/>
</dbReference>
<evidence type="ECO:0000313" key="12">
    <source>
        <dbReference type="Proteomes" id="UP000288096"/>
    </source>
</evidence>
<dbReference type="Gene3D" id="3.30.450.20">
    <property type="entry name" value="PAS domain"/>
    <property type="match status" value="2"/>
</dbReference>
<reference evidence="12" key="1">
    <citation type="submission" date="2017-11" db="EMBL/GenBank/DDBJ databases">
        <authorList>
            <person name="Watanabe M."/>
            <person name="Kojima H."/>
        </authorList>
    </citation>
    <scope>NUCLEOTIDE SEQUENCE [LARGE SCALE GENOMIC DNA]</scope>
    <source>
        <strain evidence="12">Tokyo 01</strain>
    </source>
</reference>
<evidence type="ECO:0000256" key="5">
    <source>
        <dbReference type="ARBA" id="ARBA00022989"/>
    </source>
</evidence>